<feature type="non-terminal residue" evidence="2">
    <location>
        <position position="215"/>
    </location>
</feature>
<gene>
    <name evidence="2" type="ORF">MELLADRAFT_73193</name>
</gene>
<dbReference type="RefSeq" id="XP_007416404.1">
    <property type="nucleotide sequence ID" value="XM_007416342.1"/>
</dbReference>
<organism evidence="3">
    <name type="scientific">Melampsora larici-populina (strain 98AG31 / pathotype 3-4-7)</name>
    <name type="common">Poplar leaf rust fungus</name>
    <dbReference type="NCBI Taxonomy" id="747676"/>
    <lineage>
        <taxon>Eukaryota</taxon>
        <taxon>Fungi</taxon>
        <taxon>Dikarya</taxon>
        <taxon>Basidiomycota</taxon>
        <taxon>Pucciniomycotina</taxon>
        <taxon>Pucciniomycetes</taxon>
        <taxon>Pucciniales</taxon>
        <taxon>Melampsoraceae</taxon>
        <taxon>Melampsora</taxon>
    </lineage>
</organism>
<evidence type="ECO:0000256" key="1">
    <source>
        <dbReference type="SAM" id="MobiDB-lite"/>
    </source>
</evidence>
<dbReference type="Proteomes" id="UP000001072">
    <property type="component" value="Unassembled WGS sequence"/>
</dbReference>
<dbReference type="EMBL" id="GL883148">
    <property type="protein sequence ID" value="EGG00385.1"/>
    <property type="molecule type" value="Genomic_DNA"/>
</dbReference>
<dbReference type="OrthoDB" id="2502203at2759"/>
<feature type="region of interest" description="Disordered" evidence="1">
    <location>
        <begin position="106"/>
        <end position="177"/>
    </location>
</feature>
<evidence type="ECO:0000313" key="3">
    <source>
        <dbReference type="Proteomes" id="UP000001072"/>
    </source>
</evidence>
<dbReference type="HOGENOM" id="CLU_1286018_0_0_1"/>
<name>F4S4R3_MELLP</name>
<reference evidence="3" key="1">
    <citation type="journal article" date="2011" name="Proc. Natl. Acad. Sci. U.S.A.">
        <title>Obligate biotrophy features unraveled by the genomic analysis of rust fungi.</title>
        <authorList>
            <person name="Duplessis S."/>
            <person name="Cuomo C.A."/>
            <person name="Lin Y.-C."/>
            <person name="Aerts A."/>
            <person name="Tisserant E."/>
            <person name="Veneault-Fourrey C."/>
            <person name="Joly D.L."/>
            <person name="Hacquard S."/>
            <person name="Amselem J."/>
            <person name="Cantarel B.L."/>
            <person name="Chiu R."/>
            <person name="Coutinho P.M."/>
            <person name="Feau N."/>
            <person name="Field M."/>
            <person name="Frey P."/>
            <person name="Gelhaye E."/>
            <person name="Goldberg J."/>
            <person name="Grabherr M.G."/>
            <person name="Kodira C.D."/>
            <person name="Kohler A."/>
            <person name="Kuees U."/>
            <person name="Lindquist E.A."/>
            <person name="Lucas S.M."/>
            <person name="Mago R."/>
            <person name="Mauceli E."/>
            <person name="Morin E."/>
            <person name="Murat C."/>
            <person name="Pangilinan J.L."/>
            <person name="Park R."/>
            <person name="Pearson M."/>
            <person name="Quesneville H."/>
            <person name="Rouhier N."/>
            <person name="Sakthikumar S."/>
            <person name="Salamov A.A."/>
            <person name="Schmutz J."/>
            <person name="Selles B."/>
            <person name="Shapiro H."/>
            <person name="Tanguay P."/>
            <person name="Tuskan G.A."/>
            <person name="Henrissat B."/>
            <person name="Van de Peer Y."/>
            <person name="Rouze P."/>
            <person name="Ellis J.G."/>
            <person name="Dodds P.N."/>
            <person name="Schein J.E."/>
            <person name="Zhong S."/>
            <person name="Hamelin R.C."/>
            <person name="Grigoriev I.V."/>
            <person name="Szabo L.J."/>
            <person name="Martin F."/>
        </authorList>
    </citation>
    <scope>NUCLEOTIDE SEQUENCE [LARGE SCALE GENOMIC DNA]</scope>
    <source>
        <strain evidence="3">98AG31 / pathotype 3-4-7</strain>
    </source>
</reference>
<dbReference type="InParanoid" id="F4S4R3"/>
<dbReference type="VEuPathDB" id="FungiDB:MELLADRAFT_73193"/>
<feature type="compositionally biased region" description="Pro residues" evidence="1">
    <location>
        <begin position="155"/>
        <end position="172"/>
    </location>
</feature>
<keyword evidence="3" id="KW-1185">Reference proteome</keyword>
<dbReference type="AlphaFoldDB" id="F4S4R3"/>
<protein>
    <submittedName>
        <fullName evidence="2">Uncharacterized protein</fullName>
    </submittedName>
</protein>
<dbReference type="GeneID" id="18932313"/>
<accession>F4S4R3</accession>
<dbReference type="KEGG" id="mlr:MELLADRAFT_73193"/>
<proteinExistence type="predicted"/>
<feature type="region of interest" description="Disordered" evidence="1">
    <location>
        <begin position="196"/>
        <end position="215"/>
    </location>
</feature>
<sequence>MVIICPNCPKSNLIHCKVLHQTDPNFGKEYHACSNCQSKWYDDDPNLPKPEPESKKKKSVWERLGTWGSPSLPDGMNHTATYIFPPVHDYPQMVFPITGNLKPNFVNSDRMSTQAGKDPINPPVAQPTPSVHDLDIQPAPPPPAPSIHESIREPSPIPPPPEPTPEAVPEPEIPQSVQQLIEEEEENALYEKLLKVATDSPLPTPLNKPIDELLE</sequence>
<evidence type="ECO:0000313" key="2">
    <source>
        <dbReference type="EMBL" id="EGG00385.1"/>
    </source>
</evidence>
<feature type="compositionally biased region" description="Polar residues" evidence="1">
    <location>
        <begin position="106"/>
        <end position="115"/>
    </location>
</feature>